<keyword evidence="1" id="KW-0732">Signal</keyword>
<accession>A0A2W4XYR5</accession>
<feature type="chain" id="PRO_5015984216" evidence="1">
    <location>
        <begin position="27"/>
        <end position="197"/>
    </location>
</feature>
<organism evidence="2 3">
    <name type="scientific">Shackletoniella antarctica</name>
    <dbReference type="NCBI Taxonomy" id="268115"/>
    <lineage>
        <taxon>Bacteria</taxon>
        <taxon>Bacillati</taxon>
        <taxon>Cyanobacteriota</taxon>
        <taxon>Cyanophyceae</taxon>
        <taxon>Oculatellales</taxon>
        <taxon>Oculatellaceae</taxon>
        <taxon>Shackletoniella</taxon>
    </lineage>
</organism>
<comment type="caution">
    <text evidence="2">The sequence shown here is derived from an EMBL/GenBank/DDBJ whole genome shotgun (WGS) entry which is preliminary data.</text>
</comment>
<dbReference type="Proteomes" id="UP000249081">
    <property type="component" value="Unassembled WGS sequence"/>
</dbReference>
<reference evidence="3" key="1">
    <citation type="submission" date="2018-04" db="EMBL/GenBank/DDBJ databases">
        <authorList>
            <person name="Cornet L."/>
        </authorList>
    </citation>
    <scope>NUCLEOTIDE SEQUENCE [LARGE SCALE GENOMIC DNA]</scope>
</reference>
<sequence>MILWRRTIGVGLGLVVASSLWTVAQASPGQEDVVGSPILIQIDEMPSADTADSLTIAESLTEIMTVSSEDLTDIVAVATATTEVALVPTAVLENLSEGQIEAIATILSTAEESANSTLIAGLPAEVLTHLDILPGVAQPVARRRWLPNALVRRLRLPQMVASLIRQPKNTALVMLGNHIVVVNPVTGAVLGAVLSAL</sequence>
<dbReference type="AlphaFoldDB" id="A0A2W4XYR5"/>
<evidence type="ECO:0000256" key="1">
    <source>
        <dbReference type="SAM" id="SignalP"/>
    </source>
</evidence>
<evidence type="ECO:0000313" key="2">
    <source>
        <dbReference type="EMBL" id="PZO40391.1"/>
    </source>
</evidence>
<protein>
    <submittedName>
        <fullName evidence="2">Uncharacterized protein</fullName>
    </submittedName>
</protein>
<reference evidence="2 3" key="2">
    <citation type="submission" date="2018-06" db="EMBL/GenBank/DDBJ databases">
        <title>Metagenomic assembly of (sub)arctic Cyanobacteria and their associated microbiome from non-axenic cultures.</title>
        <authorList>
            <person name="Baurain D."/>
        </authorList>
    </citation>
    <scope>NUCLEOTIDE SEQUENCE [LARGE SCALE GENOMIC DNA]</scope>
    <source>
        <strain evidence="2">ULC041bin1</strain>
    </source>
</reference>
<evidence type="ECO:0000313" key="3">
    <source>
        <dbReference type="Proteomes" id="UP000249081"/>
    </source>
</evidence>
<gene>
    <name evidence="2" type="ORF">DCF17_11850</name>
</gene>
<feature type="signal peptide" evidence="1">
    <location>
        <begin position="1"/>
        <end position="26"/>
    </location>
</feature>
<proteinExistence type="predicted"/>
<name>A0A2W4XYR5_9CYAN</name>
<dbReference type="EMBL" id="QBMN01000074">
    <property type="protein sequence ID" value="PZO40391.1"/>
    <property type="molecule type" value="Genomic_DNA"/>
</dbReference>